<name>A0A0J7KA16_LASNI</name>
<organism evidence="1 2">
    <name type="scientific">Lasius niger</name>
    <name type="common">Black garden ant</name>
    <dbReference type="NCBI Taxonomy" id="67767"/>
    <lineage>
        <taxon>Eukaryota</taxon>
        <taxon>Metazoa</taxon>
        <taxon>Ecdysozoa</taxon>
        <taxon>Arthropoda</taxon>
        <taxon>Hexapoda</taxon>
        <taxon>Insecta</taxon>
        <taxon>Pterygota</taxon>
        <taxon>Neoptera</taxon>
        <taxon>Endopterygota</taxon>
        <taxon>Hymenoptera</taxon>
        <taxon>Apocrita</taxon>
        <taxon>Aculeata</taxon>
        <taxon>Formicoidea</taxon>
        <taxon>Formicidae</taxon>
        <taxon>Formicinae</taxon>
        <taxon>Lasius</taxon>
        <taxon>Lasius</taxon>
    </lineage>
</organism>
<comment type="caution">
    <text evidence="1">The sequence shown here is derived from an EMBL/GenBank/DDBJ whole genome shotgun (WGS) entry which is preliminary data.</text>
</comment>
<dbReference type="PaxDb" id="67767-A0A0J7KA16"/>
<sequence>MKAFTLRAVAAKKASARMVQLPKSVFLGKISFTEVLPFFKKKGISKRPNKPPEHATSEAGKTPFSIFENASLMEKAPHPPNASKIPIIGDAFIFLALHICPAKRPINRQKFLLV</sequence>
<dbReference type="AlphaFoldDB" id="A0A0J7KA16"/>
<protein>
    <submittedName>
        <fullName evidence="1">Uncharacterized protein</fullName>
    </submittedName>
</protein>
<dbReference type="Proteomes" id="UP000036403">
    <property type="component" value="Unassembled WGS sequence"/>
</dbReference>
<dbReference type="EMBL" id="LBMM01010729">
    <property type="protein sequence ID" value="KMQ87288.1"/>
    <property type="molecule type" value="Genomic_DNA"/>
</dbReference>
<accession>A0A0J7KA16</accession>
<keyword evidence="2" id="KW-1185">Reference proteome</keyword>
<proteinExistence type="predicted"/>
<evidence type="ECO:0000313" key="2">
    <source>
        <dbReference type="Proteomes" id="UP000036403"/>
    </source>
</evidence>
<gene>
    <name evidence="1" type="ORF">RF55_13477</name>
</gene>
<evidence type="ECO:0000313" key="1">
    <source>
        <dbReference type="EMBL" id="KMQ87288.1"/>
    </source>
</evidence>
<reference evidence="1 2" key="1">
    <citation type="submission" date="2015-04" db="EMBL/GenBank/DDBJ databases">
        <title>Lasius niger genome sequencing.</title>
        <authorList>
            <person name="Konorov E.A."/>
            <person name="Nikitin M.A."/>
            <person name="Kirill M.V."/>
            <person name="Chang P."/>
        </authorList>
    </citation>
    <scope>NUCLEOTIDE SEQUENCE [LARGE SCALE GENOMIC DNA]</scope>
    <source>
        <tissue evidence="1">Whole</tissue>
    </source>
</reference>